<name>A0AAV1G220_XYRNO</name>
<accession>A0AAV1G220</accession>
<reference evidence="1" key="1">
    <citation type="submission" date="2023-08" db="EMBL/GenBank/DDBJ databases">
        <authorList>
            <person name="Alioto T."/>
            <person name="Alioto T."/>
            <person name="Gomez Garrido J."/>
        </authorList>
    </citation>
    <scope>NUCLEOTIDE SEQUENCE</scope>
</reference>
<dbReference type="Proteomes" id="UP001178508">
    <property type="component" value="Chromosome 11"/>
</dbReference>
<proteinExistence type="predicted"/>
<evidence type="ECO:0000313" key="2">
    <source>
        <dbReference type="Proteomes" id="UP001178508"/>
    </source>
</evidence>
<keyword evidence="2" id="KW-1185">Reference proteome</keyword>
<sequence>MERSLLALEGRWQLAADLVRQFKVPQEITMTSLRPDIMLWSVPTRTVIMVELTVPWEEEVEAAHERKERYAELSAMCSVAWWRAFTFPVEAGCRGFFGASTHRLLKTLGVTGHKRKQAMAKEAEQGSFWLWRKNKVWGKDRS</sequence>
<organism evidence="1 2">
    <name type="scientific">Xyrichtys novacula</name>
    <name type="common">Pearly razorfish</name>
    <name type="synonym">Hemipteronotus novacula</name>
    <dbReference type="NCBI Taxonomy" id="13765"/>
    <lineage>
        <taxon>Eukaryota</taxon>
        <taxon>Metazoa</taxon>
        <taxon>Chordata</taxon>
        <taxon>Craniata</taxon>
        <taxon>Vertebrata</taxon>
        <taxon>Euteleostomi</taxon>
        <taxon>Actinopterygii</taxon>
        <taxon>Neopterygii</taxon>
        <taxon>Teleostei</taxon>
        <taxon>Neoteleostei</taxon>
        <taxon>Acanthomorphata</taxon>
        <taxon>Eupercaria</taxon>
        <taxon>Labriformes</taxon>
        <taxon>Labridae</taxon>
        <taxon>Xyrichtys</taxon>
    </lineage>
</organism>
<evidence type="ECO:0000313" key="1">
    <source>
        <dbReference type="EMBL" id="CAJ1066497.1"/>
    </source>
</evidence>
<protein>
    <submittedName>
        <fullName evidence="1">Uncharacterized protein</fullName>
    </submittedName>
</protein>
<dbReference type="EMBL" id="OY660874">
    <property type="protein sequence ID" value="CAJ1066497.1"/>
    <property type="molecule type" value="Genomic_DNA"/>
</dbReference>
<dbReference type="AlphaFoldDB" id="A0AAV1G220"/>
<gene>
    <name evidence="1" type="ORF">XNOV1_A033411</name>
</gene>